<dbReference type="AlphaFoldDB" id="A0A9X2HXP6"/>
<accession>A0A9X2HXP6</accession>
<dbReference type="SUPFAM" id="SSF53335">
    <property type="entry name" value="S-adenosyl-L-methionine-dependent methyltransferases"/>
    <property type="match status" value="1"/>
</dbReference>
<proteinExistence type="predicted"/>
<dbReference type="CDD" id="cd02440">
    <property type="entry name" value="AdoMet_MTases"/>
    <property type="match status" value="1"/>
</dbReference>
<evidence type="ECO:0000313" key="1">
    <source>
        <dbReference type="EMBL" id="MCP3736176.1"/>
    </source>
</evidence>
<evidence type="ECO:0000313" key="2">
    <source>
        <dbReference type="Proteomes" id="UP001139486"/>
    </source>
</evidence>
<dbReference type="RefSeq" id="WP_254290168.1">
    <property type="nucleotide sequence ID" value="NZ_JAMLDY010000021.1"/>
</dbReference>
<dbReference type="EMBL" id="JAMLDY010000021">
    <property type="protein sequence ID" value="MCP3736176.1"/>
    <property type="molecule type" value="Genomic_DNA"/>
</dbReference>
<dbReference type="Gene3D" id="3.40.50.150">
    <property type="entry name" value="Vaccinia Virus protein VP39"/>
    <property type="match status" value="1"/>
</dbReference>
<dbReference type="Proteomes" id="UP001139486">
    <property type="component" value="Unassembled WGS sequence"/>
</dbReference>
<keyword evidence="2" id="KW-1185">Reference proteome</keyword>
<evidence type="ECO:0008006" key="3">
    <source>
        <dbReference type="Google" id="ProtNLM"/>
    </source>
</evidence>
<comment type="caution">
    <text evidence="1">The sequence shown here is derived from an EMBL/GenBank/DDBJ whole genome shotgun (WGS) entry which is preliminary data.</text>
</comment>
<organism evidence="1 2">
    <name type="scientific">Sphingomonas liriopis</name>
    <dbReference type="NCBI Taxonomy" id="2949094"/>
    <lineage>
        <taxon>Bacteria</taxon>
        <taxon>Pseudomonadati</taxon>
        <taxon>Pseudomonadota</taxon>
        <taxon>Alphaproteobacteria</taxon>
        <taxon>Sphingomonadales</taxon>
        <taxon>Sphingomonadaceae</taxon>
        <taxon>Sphingomonas</taxon>
    </lineage>
</organism>
<name>A0A9X2HXP6_9SPHN</name>
<gene>
    <name evidence="1" type="ORF">M9979_15005</name>
</gene>
<sequence>MMMQRQNEGYLSRFRRIAAQDGWSRAMEKAVEFVQAHLGITGGLGRRRIILSKRLFNRLGGVVRRGPFAGLNIRLDATWGAGDRAGMLLGLYEKEVVETVADALRTRPVFIDIGAADGYYAVGVLKAGLAKRSIAFEMNPKARASIKALAELNGVQDDLEIHSAADAGSLTSLSVESFDRCMVLCDIEGAEVFVLNDDALKLLSQAVIVVEIHDHEDMDEHQVEKILRDRAAPIFDVQSFTTGARSPLQIEEISDLTEDDQWLICSEGRKYRQTWLVFRPKS</sequence>
<dbReference type="InterPro" id="IPR029063">
    <property type="entry name" value="SAM-dependent_MTases_sf"/>
</dbReference>
<reference evidence="1" key="1">
    <citation type="submission" date="2022-05" db="EMBL/GenBank/DDBJ databases">
        <title>Sphingomonas sp. strain RP10 Genome sequencing and assembly.</title>
        <authorList>
            <person name="Kim I."/>
        </authorList>
    </citation>
    <scope>NUCLEOTIDE SEQUENCE</scope>
    <source>
        <strain evidence="1">RP10</strain>
    </source>
</reference>
<protein>
    <recommendedName>
        <fullName evidence="3">Methyltransferase FkbM domain-containing protein</fullName>
    </recommendedName>
</protein>